<evidence type="ECO:0000313" key="3">
    <source>
        <dbReference type="Proteomes" id="UP000292424"/>
    </source>
</evidence>
<proteinExistence type="predicted"/>
<dbReference type="AlphaFoldDB" id="A0A5P2FZW6"/>
<evidence type="ECO:0000313" key="2">
    <source>
        <dbReference type="EMBL" id="QES87409.1"/>
    </source>
</evidence>
<name>A0A5P2FZW6_9BACT</name>
<accession>A0A5P2FZW6</accession>
<feature type="signal peptide" evidence="1">
    <location>
        <begin position="1"/>
        <end position="18"/>
    </location>
</feature>
<dbReference type="InterPro" id="IPR021109">
    <property type="entry name" value="Peptidase_aspartic_dom_sf"/>
</dbReference>
<keyword evidence="1" id="KW-0732">Signal</keyword>
<evidence type="ECO:0008006" key="4">
    <source>
        <dbReference type="Google" id="ProtNLM"/>
    </source>
</evidence>
<sequence length="401" mass="45215">MKQLFLLLFCLMCYWGNAQNVSENAFRKAGKITAPTTAKTYPMHLWNDFILIDAKVNGVPGTFIWDNGLSFIALDSMYAIKAGVHFHKKKEETIIDGNEKTIHLEAQYADKVEVGAFSEEHAAVLDLNIDHGVFKNREHEISGLIGGGFSNHFNWSFDFDKMLVTISPKPIPKEGIQLKYIIDTFNNLDYFPMTINGQDIYAQVDFGMVGEVFSATDQLAPLFEGHPVVTSVGYNSISAGGLNRVDTIYTIQDNYEYTLSGHKMSELPRLELSGSETGFKIGSRYFMHYNVTINNHDSVYILSPRLTALPSKSRKAYGVFVLKKRNEMYIGRLSNNPNLNGKNVDLLQKVISINGKTAKDFYGIMDIRDYQEKLKNAGKDMVLKMEDGNVYKFTPQDDIAN</sequence>
<dbReference type="EMBL" id="CP044016">
    <property type="protein sequence ID" value="QES87409.1"/>
    <property type="molecule type" value="Genomic_DNA"/>
</dbReference>
<gene>
    <name evidence="2" type="ORF">E0W69_001605</name>
</gene>
<feature type="chain" id="PRO_5024413589" description="PDZ domain-containing protein" evidence="1">
    <location>
        <begin position="19"/>
        <end position="401"/>
    </location>
</feature>
<keyword evidence="3" id="KW-1185">Reference proteome</keyword>
<dbReference type="Proteomes" id="UP000292424">
    <property type="component" value="Chromosome"/>
</dbReference>
<dbReference type="RefSeq" id="WP_131328286.1">
    <property type="nucleotide sequence ID" value="NZ_CP044016.1"/>
</dbReference>
<protein>
    <recommendedName>
        <fullName evidence="4">PDZ domain-containing protein</fullName>
    </recommendedName>
</protein>
<dbReference type="Gene3D" id="2.40.70.10">
    <property type="entry name" value="Acid Proteases"/>
    <property type="match status" value="1"/>
</dbReference>
<dbReference type="KEGG" id="arac:E0W69_001605"/>
<reference evidence="2 3" key="1">
    <citation type="submission" date="2019-09" db="EMBL/GenBank/DDBJ databases">
        <title>Complete genome sequence of Arachidicoccus sp. B3-10 isolated from apple orchard soil.</title>
        <authorList>
            <person name="Kim H.S."/>
            <person name="Han K.-I."/>
            <person name="Suh M.K."/>
            <person name="Lee K.C."/>
            <person name="Eom M.K."/>
            <person name="Kim J.-S."/>
            <person name="Kang S.W."/>
            <person name="Sin Y."/>
            <person name="Lee J.-S."/>
        </authorList>
    </citation>
    <scope>NUCLEOTIDE SEQUENCE [LARGE SCALE GENOMIC DNA]</scope>
    <source>
        <strain evidence="2 3">B3-10</strain>
    </source>
</reference>
<dbReference type="OrthoDB" id="644381at2"/>
<organism evidence="2 3">
    <name type="scientific">Rhizosphaericola mali</name>
    <dbReference type="NCBI Taxonomy" id="2545455"/>
    <lineage>
        <taxon>Bacteria</taxon>
        <taxon>Pseudomonadati</taxon>
        <taxon>Bacteroidota</taxon>
        <taxon>Chitinophagia</taxon>
        <taxon>Chitinophagales</taxon>
        <taxon>Chitinophagaceae</taxon>
        <taxon>Rhizosphaericola</taxon>
    </lineage>
</organism>
<evidence type="ECO:0000256" key="1">
    <source>
        <dbReference type="SAM" id="SignalP"/>
    </source>
</evidence>